<dbReference type="AlphaFoldDB" id="A0A6G9H4K5"/>
<protein>
    <recommendedName>
        <fullName evidence="3">Bacteriocin-protection protein, YdeI/OmpD-associated family</fullName>
    </recommendedName>
</protein>
<evidence type="ECO:0000313" key="2">
    <source>
        <dbReference type="Proteomes" id="UP000501179"/>
    </source>
</evidence>
<gene>
    <name evidence="1" type="ORF">HA039_26595</name>
</gene>
<dbReference type="Pfam" id="PF13376">
    <property type="entry name" value="OmdA"/>
    <property type="match status" value="1"/>
</dbReference>
<organism evidence="1 2">
    <name type="scientific">Streptomyces liangshanensis</name>
    <dbReference type="NCBI Taxonomy" id="2717324"/>
    <lineage>
        <taxon>Bacteria</taxon>
        <taxon>Bacillati</taxon>
        <taxon>Actinomycetota</taxon>
        <taxon>Actinomycetes</taxon>
        <taxon>Kitasatosporales</taxon>
        <taxon>Streptomycetaceae</taxon>
        <taxon>Streptomyces</taxon>
    </lineage>
</organism>
<accession>A0A6G9H4K5</accession>
<keyword evidence="2" id="KW-1185">Reference proteome</keyword>
<evidence type="ECO:0008006" key="3">
    <source>
        <dbReference type="Google" id="ProtNLM"/>
    </source>
</evidence>
<name>A0A6G9H4K5_9ACTN</name>
<dbReference type="Proteomes" id="UP000501179">
    <property type="component" value="Chromosome"/>
</dbReference>
<evidence type="ECO:0000313" key="1">
    <source>
        <dbReference type="EMBL" id="QIQ05384.1"/>
    </source>
</evidence>
<proteinExistence type="predicted"/>
<dbReference type="RefSeq" id="WP_167033886.1">
    <property type="nucleotide sequence ID" value="NZ_CP050177.1"/>
</dbReference>
<dbReference type="KEGG" id="slia:HA039_26595"/>
<sequence>MAEEPESVSFESAEDFEAWLVGHQGSVDGIWLRLRKKTPGVVTFDYAQALDVALCHGWIDGQKRKAAEDTHWLQRFTPRRARSKWSKINRDKVEALIASGRMREAGLAEVTRAKADGRWEAAYEGSRTISVPDDLAAALAAEPVAAEFFATLDSRNRFSILHQVHDAKKPETRARRIAKYVAMLAERKKIYS</sequence>
<dbReference type="EMBL" id="CP050177">
    <property type="protein sequence ID" value="QIQ05384.1"/>
    <property type="molecule type" value="Genomic_DNA"/>
</dbReference>
<reference evidence="1 2" key="1">
    <citation type="submission" date="2020-03" db="EMBL/GenBank/DDBJ databases">
        <title>A novel species.</title>
        <authorList>
            <person name="Gao J."/>
        </authorList>
    </citation>
    <scope>NUCLEOTIDE SEQUENCE [LARGE SCALE GENOMIC DNA]</scope>
    <source>
        <strain evidence="1 2">QMT-12</strain>
    </source>
</reference>